<keyword evidence="4 6" id="KW-1133">Transmembrane helix</keyword>
<feature type="transmembrane region" description="Helical" evidence="6">
    <location>
        <begin position="130"/>
        <end position="152"/>
    </location>
</feature>
<evidence type="ECO:0000256" key="4">
    <source>
        <dbReference type="ARBA" id="ARBA00022989"/>
    </source>
</evidence>
<comment type="subcellular location">
    <subcellularLocation>
        <location evidence="1">Membrane</location>
        <topology evidence="1">Multi-pass membrane protein</topology>
    </subcellularLocation>
</comment>
<feature type="transmembrane region" description="Helical" evidence="6">
    <location>
        <begin position="219"/>
        <end position="241"/>
    </location>
</feature>
<dbReference type="OrthoDB" id="3639251at2759"/>
<feature type="transmembrane region" description="Helical" evidence="6">
    <location>
        <begin position="253"/>
        <end position="275"/>
    </location>
</feature>
<dbReference type="SUPFAM" id="SSF103473">
    <property type="entry name" value="MFS general substrate transporter"/>
    <property type="match status" value="1"/>
</dbReference>
<dbReference type="PANTHER" id="PTHR43791">
    <property type="entry name" value="PERMEASE-RELATED"/>
    <property type="match status" value="1"/>
</dbReference>
<feature type="transmembrane region" description="Helical" evidence="6">
    <location>
        <begin position="480"/>
        <end position="501"/>
    </location>
</feature>
<dbReference type="PROSITE" id="PS50850">
    <property type="entry name" value="MFS"/>
    <property type="match status" value="1"/>
</dbReference>
<dbReference type="AlphaFoldDB" id="F4R6S5"/>
<dbReference type="Pfam" id="PF07690">
    <property type="entry name" value="MFS_1"/>
    <property type="match status" value="1"/>
</dbReference>
<keyword evidence="3 6" id="KW-0812">Transmembrane</keyword>
<reference evidence="9" key="1">
    <citation type="journal article" date="2011" name="Proc. Natl. Acad. Sci. U.S.A.">
        <title>Obligate biotrophy features unraveled by the genomic analysis of rust fungi.</title>
        <authorList>
            <person name="Duplessis S."/>
            <person name="Cuomo C.A."/>
            <person name="Lin Y.-C."/>
            <person name="Aerts A."/>
            <person name="Tisserant E."/>
            <person name="Veneault-Fourrey C."/>
            <person name="Joly D.L."/>
            <person name="Hacquard S."/>
            <person name="Amselem J."/>
            <person name="Cantarel B.L."/>
            <person name="Chiu R."/>
            <person name="Coutinho P.M."/>
            <person name="Feau N."/>
            <person name="Field M."/>
            <person name="Frey P."/>
            <person name="Gelhaye E."/>
            <person name="Goldberg J."/>
            <person name="Grabherr M.G."/>
            <person name="Kodira C.D."/>
            <person name="Kohler A."/>
            <person name="Kuees U."/>
            <person name="Lindquist E.A."/>
            <person name="Lucas S.M."/>
            <person name="Mago R."/>
            <person name="Mauceli E."/>
            <person name="Morin E."/>
            <person name="Murat C."/>
            <person name="Pangilinan J.L."/>
            <person name="Park R."/>
            <person name="Pearson M."/>
            <person name="Quesneville H."/>
            <person name="Rouhier N."/>
            <person name="Sakthikumar S."/>
            <person name="Salamov A.A."/>
            <person name="Schmutz J."/>
            <person name="Selles B."/>
            <person name="Shapiro H."/>
            <person name="Tanguay P."/>
            <person name="Tuskan G.A."/>
            <person name="Henrissat B."/>
            <person name="Van de Peer Y."/>
            <person name="Rouze P."/>
            <person name="Ellis J.G."/>
            <person name="Dodds P.N."/>
            <person name="Schein J.E."/>
            <person name="Zhong S."/>
            <person name="Hamelin R.C."/>
            <person name="Grigoriev I.V."/>
            <person name="Szabo L.J."/>
            <person name="Martin F."/>
        </authorList>
    </citation>
    <scope>NUCLEOTIDE SEQUENCE [LARGE SCALE GENOMIC DNA]</scope>
    <source>
        <strain evidence="9">98AG31 / pathotype 3-4-7</strain>
    </source>
</reference>
<feature type="transmembrane region" description="Helical" evidence="6">
    <location>
        <begin position="326"/>
        <end position="346"/>
    </location>
</feature>
<accession>F4R6S5</accession>
<dbReference type="eggNOG" id="KOG2533">
    <property type="taxonomic scope" value="Eukaryota"/>
</dbReference>
<dbReference type="VEuPathDB" id="FungiDB:MELLADRAFT_115045"/>
<dbReference type="KEGG" id="mlr:MELLADRAFT_115045"/>
<feature type="transmembrane region" description="Helical" evidence="6">
    <location>
        <begin position="184"/>
        <end position="207"/>
    </location>
</feature>
<evidence type="ECO:0000256" key="3">
    <source>
        <dbReference type="ARBA" id="ARBA00022692"/>
    </source>
</evidence>
<dbReference type="InterPro" id="IPR020846">
    <property type="entry name" value="MFS_dom"/>
</dbReference>
<evidence type="ECO:0000256" key="6">
    <source>
        <dbReference type="SAM" id="Phobius"/>
    </source>
</evidence>
<keyword evidence="2" id="KW-0813">Transport</keyword>
<dbReference type="FunFam" id="1.20.1250.20:FF:000057">
    <property type="entry name" value="MFS general substrate transporter"/>
    <property type="match status" value="1"/>
</dbReference>
<dbReference type="InterPro" id="IPR036259">
    <property type="entry name" value="MFS_trans_sf"/>
</dbReference>
<evidence type="ECO:0000313" key="9">
    <source>
        <dbReference type="Proteomes" id="UP000001072"/>
    </source>
</evidence>
<dbReference type="GO" id="GO:0022857">
    <property type="term" value="F:transmembrane transporter activity"/>
    <property type="evidence" value="ECO:0007669"/>
    <property type="project" value="InterPro"/>
</dbReference>
<evidence type="ECO:0000256" key="2">
    <source>
        <dbReference type="ARBA" id="ARBA00022448"/>
    </source>
</evidence>
<evidence type="ECO:0000259" key="7">
    <source>
        <dbReference type="PROSITE" id="PS50850"/>
    </source>
</evidence>
<feature type="transmembrane region" description="Helical" evidence="6">
    <location>
        <begin position="416"/>
        <end position="437"/>
    </location>
</feature>
<feature type="transmembrane region" description="Helical" evidence="6">
    <location>
        <begin position="449"/>
        <end position="468"/>
    </location>
</feature>
<keyword evidence="5 6" id="KW-0472">Membrane</keyword>
<evidence type="ECO:0000313" key="8">
    <source>
        <dbReference type="EMBL" id="EGG11926.1"/>
    </source>
</evidence>
<dbReference type="GO" id="GO:0016020">
    <property type="term" value="C:membrane"/>
    <property type="evidence" value="ECO:0007669"/>
    <property type="project" value="UniProtKB-SubCell"/>
</dbReference>
<feature type="transmembrane region" description="Helical" evidence="6">
    <location>
        <begin position="366"/>
        <end position="385"/>
    </location>
</feature>
<organism evidence="9">
    <name type="scientific">Melampsora larici-populina (strain 98AG31 / pathotype 3-4-7)</name>
    <name type="common">Poplar leaf rust fungus</name>
    <dbReference type="NCBI Taxonomy" id="747676"/>
    <lineage>
        <taxon>Eukaryota</taxon>
        <taxon>Fungi</taxon>
        <taxon>Dikarya</taxon>
        <taxon>Basidiomycota</taxon>
        <taxon>Pucciniomycotina</taxon>
        <taxon>Pucciniomycetes</taxon>
        <taxon>Pucciniales</taxon>
        <taxon>Melampsoraceae</taxon>
        <taxon>Melampsora</taxon>
    </lineage>
</organism>
<dbReference type="EMBL" id="GL883091">
    <property type="protein sequence ID" value="EGG11926.1"/>
    <property type="molecule type" value="Genomic_DNA"/>
</dbReference>
<evidence type="ECO:0000256" key="1">
    <source>
        <dbReference type="ARBA" id="ARBA00004141"/>
    </source>
</evidence>
<name>F4R6S5_MELLP</name>
<feature type="transmembrane region" description="Helical" evidence="6">
    <location>
        <begin position="392"/>
        <end position="410"/>
    </location>
</feature>
<feature type="transmembrane region" description="Helical" evidence="6">
    <location>
        <begin position="159"/>
        <end position="178"/>
    </location>
</feature>
<dbReference type="Gene3D" id="1.20.1250.20">
    <property type="entry name" value="MFS general substrate transporter like domains"/>
    <property type="match status" value="2"/>
</dbReference>
<dbReference type="InParanoid" id="F4R6S5"/>
<dbReference type="RefSeq" id="XP_007404301.1">
    <property type="nucleotide sequence ID" value="XM_007404239.1"/>
</dbReference>
<dbReference type="PANTHER" id="PTHR43791:SF62">
    <property type="entry name" value="MAJOR FACILITATOR SUPERFAMILY (MFS) PROFILE DOMAIN-CONTAINING PROTEIN"/>
    <property type="match status" value="1"/>
</dbReference>
<protein>
    <recommendedName>
        <fullName evidence="7">Major facilitator superfamily (MFS) profile domain-containing protein</fullName>
    </recommendedName>
</protein>
<gene>
    <name evidence="8" type="ORF">MELLADRAFT_115045</name>
</gene>
<proteinExistence type="predicted"/>
<dbReference type="InterPro" id="IPR011701">
    <property type="entry name" value="MFS"/>
</dbReference>
<sequence length="538" mass="58647">MTPPVVPPASLASVSLSTPSLTAHSPTAVGSEIFHADQSPLKLNDPSIDWSPPSSQNTSTEKPFNYLFENSPRVYIPGSEEDKQLVRTIDLHMLPCICFLYLLNYLDRSSIGNARIGGMGQDLELSSADYSLAVLIFFVGYLLAEIPSNMLLTRVRPSLFIPLITFSWGLVATLLSVVKTKEGLIGVRFVLGFVESGFFPGVIFLLSSWYRKSELAKRIGFLYTAGILSGAFGGLISGGVITGLDDARGIRGWRWLFIIEGAITMFASIVVVFFMPDWPSNTKWLTLEQRALAGARLAADRPAHAQSQIILTHLQAFKAAVTDWRIYLFCFMDLMILSGTTISYFIPTITQTLGYTGQMAQFMTVPIYVCACAGILAISLSADFFKDRVFHVAIPTAIAGVMYATCAGISSPEARYGLICIGFAGTYGALPIVLAWLSRELNFPDSKRAVSQALVNTVGNSASIYGSFLWSDAPQFTTGFVSTAVFCFSCAIAAIVGHLLFTKYPSRTTGLDRDARVSIDIQRSIGRLEKPKQEDPVV</sequence>
<dbReference type="Proteomes" id="UP000001072">
    <property type="component" value="Unassembled WGS sequence"/>
</dbReference>
<feature type="domain" description="Major facilitator superfamily (MFS) profile" evidence="7">
    <location>
        <begin position="93"/>
        <end position="508"/>
    </location>
</feature>
<evidence type="ECO:0000256" key="5">
    <source>
        <dbReference type="ARBA" id="ARBA00023136"/>
    </source>
</evidence>
<keyword evidence="9" id="KW-1185">Reference proteome</keyword>
<dbReference type="GeneID" id="18925517"/>
<dbReference type="HOGENOM" id="CLU_001265_0_6_1"/>